<organism evidence="1 2">
    <name type="scientific">Meloidogyne enterolobii</name>
    <name type="common">Root-knot nematode worm</name>
    <name type="synonym">Meloidogyne mayaguensis</name>
    <dbReference type="NCBI Taxonomy" id="390850"/>
    <lineage>
        <taxon>Eukaryota</taxon>
        <taxon>Metazoa</taxon>
        <taxon>Ecdysozoa</taxon>
        <taxon>Nematoda</taxon>
        <taxon>Chromadorea</taxon>
        <taxon>Rhabditida</taxon>
        <taxon>Tylenchina</taxon>
        <taxon>Tylenchomorpha</taxon>
        <taxon>Tylenchoidea</taxon>
        <taxon>Meloidogynidae</taxon>
        <taxon>Meloidogyninae</taxon>
        <taxon>Meloidogyne</taxon>
    </lineage>
</organism>
<name>A0A6V7WAJ5_MELEN</name>
<evidence type="ECO:0000313" key="2">
    <source>
        <dbReference type="Proteomes" id="UP000580250"/>
    </source>
</evidence>
<comment type="caution">
    <text evidence="1">The sequence shown here is derived from an EMBL/GenBank/DDBJ whole genome shotgun (WGS) entry which is preliminary data.</text>
</comment>
<dbReference type="EMBL" id="CAJEWN010000484">
    <property type="protein sequence ID" value="CAD2183950.1"/>
    <property type="molecule type" value="Genomic_DNA"/>
</dbReference>
<accession>A0A6V7WAJ5</accession>
<evidence type="ECO:0000313" key="1">
    <source>
        <dbReference type="EMBL" id="CAD2183950.1"/>
    </source>
</evidence>
<dbReference type="AlphaFoldDB" id="A0A6V7WAJ5"/>
<reference evidence="1 2" key="1">
    <citation type="submission" date="2020-08" db="EMBL/GenBank/DDBJ databases">
        <authorList>
            <person name="Koutsovoulos G."/>
            <person name="Danchin GJ E."/>
        </authorList>
    </citation>
    <scope>NUCLEOTIDE SEQUENCE [LARGE SCALE GENOMIC DNA]</scope>
</reference>
<dbReference type="Proteomes" id="UP000580250">
    <property type="component" value="Unassembled WGS sequence"/>
</dbReference>
<protein>
    <submittedName>
        <fullName evidence="1">Uncharacterized protein</fullName>
    </submittedName>
</protein>
<proteinExistence type="predicted"/>
<sequence length="44" mass="5136">MLYIPLISMTYSLFSTVLHPSRGIKFKQSDVKALIRRRKPASRE</sequence>
<gene>
    <name evidence="1" type="ORF">MENT_LOCUS36273</name>
</gene>